<keyword evidence="2" id="KW-0863">Zinc-finger</keyword>
<dbReference type="NCBIfam" id="TIGR02419">
    <property type="entry name" value="C4_traR_proteo"/>
    <property type="match status" value="1"/>
</dbReference>
<sequence>MDIIDNASELEELHRTAALSRARLNVHAISATHCQTCGDELPEARRKAIPGCQLCASCKGAEELREKMRQ</sequence>
<evidence type="ECO:0000313" key="6">
    <source>
        <dbReference type="EMBL" id="SUW63438.1"/>
    </source>
</evidence>
<evidence type="ECO:0000259" key="5">
    <source>
        <dbReference type="Pfam" id="PF01258"/>
    </source>
</evidence>
<evidence type="ECO:0000256" key="3">
    <source>
        <dbReference type="ARBA" id="ARBA00022833"/>
    </source>
</evidence>
<feature type="domain" description="Zinc finger DksA/TraR C4-type" evidence="5">
    <location>
        <begin position="33"/>
        <end position="63"/>
    </location>
</feature>
<reference evidence="6 7" key="1">
    <citation type="submission" date="2018-06" db="EMBL/GenBank/DDBJ databases">
        <authorList>
            <consortium name="Pathogen Informatics"/>
            <person name="Doyle S."/>
        </authorList>
    </citation>
    <scope>NUCLEOTIDE SEQUENCE [LARGE SCALE GENOMIC DNA]</scope>
    <source>
        <strain evidence="6 7">NCTC12119</strain>
    </source>
</reference>
<dbReference type="InterPro" id="IPR000962">
    <property type="entry name" value="Znf_DskA_TraR"/>
</dbReference>
<dbReference type="Gene3D" id="1.20.120.910">
    <property type="entry name" value="DksA, coiled-coil domain"/>
    <property type="match status" value="1"/>
</dbReference>
<proteinExistence type="predicted"/>
<dbReference type="Proteomes" id="UP000255528">
    <property type="component" value="Unassembled WGS sequence"/>
</dbReference>
<dbReference type="GO" id="GO:0008270">
    <property type="term" value="F:zinc ion binding"/>
    <property type="evidence" value="ECO:0007669"/>
    <property type="project" value="UniProtKB-KW"/>
</dbReference>
<accession>A0A381C6A6</accession>
<dbReference type="PANTHER" id="PTHR38777">
    <property type="entry name" value="FELS-2 PROPHAGE PROTEIN"/>
    <property type="match status" value="1"/>
</dbReference>
<dbReference type="RefSeq" id="WP_115628166.1">
    <property type="nucleotide sequence ID" value="NZ_UIGI01000001.1"/>
</dbReference>
<dbReference type="InterPro" id="IPR012783">
    <property type="entry name" value="Znf_C4_TraR"/>
</dbReference>
<dbReference type="PANTHER" id="PTHR38777:SF1">
    <property type="entry name" value="DNAK SUPPRESSOR PROTEIN"/>
    <property type="match status" value="1"/>
</dbReference>
<dbReference type="Pfam" id="PF01258">
    <property type="entry name" value="zf-dskA_traR"/>
    <property type="match status" value="1"/>
</dbReference>
<gene>
    <name evidence="6" type="ORF">NCTC12119_01928</name>
</gene>
<organism evidence="6 7">
    <name type="scientific">Buttiauxella agrestis</name>
    <dbReference type="NCBI Taxonomy" id="82977"/>
    <lineage>
        <taxon>Bacteria</taxon>
        <taxon>Pseudomonadati</taxon>
        <taxon>Pseudomonadota</taxon>
        <taxon>Gammaproteobacteria</taxon>
        <taxon>Enterobacterales</taxon>
        <taxon>Enterobacteriaceae</taxon>
        <taxon>Buttiauxella</taxon>
    </lineage>
</organism>
<keyword evidence="3" id="KW-0862">Zinc</keyword>
<dbReference type="AlphaFoldDB" id="A0A381C6A6"/>
<evidence type="ECO:0000256" key="1">
    <source>
        <dbReference type="ARBA" id="ARBA00022723"/>
    </source>
</evidence>
<name>A0A381C6A6_9ENTR</name>
<feature type="zinc finger region" description="dksA C4-type" evidence="4">
    <location>
        <begin position="34"/>
        <end position="58"/>
    </location>
</feature>
<keyword evidence="1" id="KW-0479">Metal-binding</keyword>
<dbReference type="EMBL" id="UIGI01000001">
    <property type="protein sequence ID" value="SUW63438.1"/>
    <property type="molecule type" value="Genomic_DNA"/>
</dbReference>
<evidence type="ECO:0000256" key="4">
    <source>
        <dbReference type="PROSITE-ProRule" id="PRU00510"/>
    </source>
</evidence>
<dbReference type="GO" id="GO:1900378">
    <property type="term" value="P:positive regulation of secondary metabolite biosynthetic process"/>
    <property type="evidence" value="ECO:0007669"/>
    <property type="project" value="TreeGrafter"/>
</dbReference>
<evidence type="ECO:0000313" key="7">
    <source>
        <dbReference type="Proteomes" id="UP000255528"/>
    </source>
</evidence>
<evidence type="ECO:0000256" key="2">
    <source>
        <dbReference type="ARBA" id="ARBA00022771"/>
    </source>
</evidence>
<protein>
    <submittedName>
        <fullName evidence="6">DnaK suppressor protein</fullName>
    </submittedName>
</protein>
<dbReference type="SUPFAM" id="SSF57716">
    <property type="entry name" value="Glucocorticoid receptor-like (DNA-binding domain)"/>
    <property type="match status" value="1"/>
</dbReference>
<dbReference type="PROSITE" id="PS51128">
    <property type="entry name" value="ZF_DKSA_2"/>
    <property type="match status" value="1"/>
</dbReference>